<dbReference type="RefSeq" id="WP_211807759.1">
    <property type="nucleotide sequence ID" value="NZ_CP072361.1"/>
</dbReference>
<protein>
    <submittedName>
        <fullName evidence="1">Uncharacterized protein</fullName>
    </submittedName>
</protein>
<reference evidence="1 2" key="1">
    <citation type="submission" date="2021-03" db="EMBL/GenBank/DDBJ databases">
        <title>Human Oral Microbial Genomes.</title>
        <authorList>
            <person name="Johnston C.D."/>
            <person name="Chen T."/>
            <person name="Dewhirst F.E."/>
        </authorList>
    </citation>
    <scope>NUCLEOTIDE SEQUENCE [LARGE SCALE GENOMIC DNA]</scope>
    <source>
        <strain evidence="1 2">F0054</strain>
    </source>
</reference>
<name>A0ABX7XQI1_9BACT</name>
<keyword evidence="2" id="KW-1185">Reference proteome</keyword>
<evidence type="ECO:0000313" key="2">
    <source>
        <dbReference type="Proteomes" id="UP000682195"/>
    </source>
</evidence>
<accession>A0ABX7XQI1</accession>
<proteinExistence type="predicted"/>
<organism evidence="1 2">
    <name type="scientific">Prevotella melaninogenica</name>
    <dbReference type="NCBI Taxonomy" id="28132"/>
    <lineage>
        <taxon>Bacteria</taxon>
        <taxon>Pseudomonadati</taxon>
        <taxon>Bacteroidota</taxon>
        <taxon>Bacteroidia</taxon>
        <taxon>Bacteroidales</taxon>
        <taxon>Prevotellaceae</taxon>
        <taxon>Prevotella</taxon>
    </lineage>
</organism>
<gene>
    <name evidence="1" type="ORF">J5A58_01565</name>
</gene>
<dbReference type="Proteomes" id="UP000682195">
    <property type="component" value="Chromosome 1"/>
</dbReference>
<dbReference type="EMBL" id="CP072361">
    <property type="protein sequence ID" value="QUB75735.1"/>
    <property type="molecule type" value="Genomic_DNA"/>
</dbReference>
<evidence type="ECO:0000313" key="1">
    <source>
        <dbReference type="EMBL" id="QUB75735.1"/>
    </source>
</evidence>
<sequence>MNWYQKKKYIYYTNDDYVRDIIALHLKKGTLKAIYNYICQTSFVSMEEIFKGIEEDIEYDICNEIITLFLCEKPVLRWYLNSTEQLEMDIDSRFVDSLNVYNKICEFLTNLSCLIDDDIFLLDDVIKEKPLVLMVFKPQAPPEIIEGTKYFEFPSCQ</sequence>